<gene>
    <name evidence="2" type="ORF">PMAA_082570</name>
</gene>
<proteinExistence type="predicted"/>
<dbReference type="Proteomes" id="UP000001294">
    <property type="component" value="Unassembled WGS sequence"/>
</dbReference>
<dbReference type="Pfam" id="PF01663">
    <property type="entry name" value="Phosphodiest"/>
    <property type="match status" value="1"/>
</dbReference>
<dbReference type="AlphaFoldDB" id="B6QFL6"/>
<dbReference type="Gene3D" id="1.10.3210.10">
    <property type="entry name" value="Hypothetical protein af1432"/>
    <property type="match status" value="1"/>
</dbReference>
<dbReference type="SUPFAM" id="SSF53649">
    <property type="entry name" value="Alkaline phosphatase-like"/>
    <property type="match status" value="1"/>
</dbReference>
<sequence length="429" mass="47683">MNIKNVTEANMSLQSVKSHTRETVTTLIGYMIAQGKADYLGERVTQLEHSLQCAHLARKDPLYSQDDEPVIAALLHDVGRFIPAAEKMGKMYSADGEYLGRMSHEILGEHYLRTLGFSDKVAQLVGAHVMAKRYLTATDKGYYDGLSETSKRTLNYQGGIFNESQVKEAHKDPLLQAKLAVRRWDDLAKVPNIEVPDLAEYEETIYDCLLESRTRFTLYSRQYNLPIQPAVYLESGIQSGTLPTFNSFVENGFHATAKSCMPSFTNPNNVSIITGAPPSVHGIAGNFLLDRETGKETMIMDGSLLRGSTILEQMSCRGVRVAAVTAKDKLRKILAHGLKDAICFSAERAGECTLEENGIENVEKWIGRAASSQYSGDLSLFVLDAGIKLLEEGKSDFLYLTLSDYIQHKYPPESKEANEFMAAIDTRLQ</sequence>
<dbReference type="PANTHER" id="PTHR40202:SF1">
    <property type="entry name" value="HD DOMAIN-CONTAINING PROTEIN"/>
    <property type="match status" value="1"/>
</dbReference>
<dbReference type="InterPro" id="IPR003607">
    <property type="entry name" value="HD/PDEase_dom"/>
</dbReference>
<dbReference type="HOGENOM" id="CLU_031297_2_0_1"/>
<reference evidence="3" key="1">
    <citation type="journal article" date="2015" name="Genome Announc.">
        <title>Genome sequence of the AIDS-associated pathogen Penicillium marneffei (ATCC18224) and its near taxonomic relative Talaromyces stipitatus (ATCC10500).</title>
        <authorList>
            <person name="Nierman W.C."/>
            <person name="Fedorova-Abrams N.D."/>
            <person name="Andrianopoulos A."/>
        </authorList>
    </citation>
    <scope>NUCLEOTIDE SEQUENCE [LARGE SCALE GENOMIC DNA]</scope>
    <source>
        <strain evidence="3">ATCC 18224 / CBS 334.59 / QM 7333</strain>
    </source>
</reference>
<evidence type="ECO:0000313" key="2">
    <source>
        <dbReference type="EMBL" id="EEA24251.1"/>
    </source>
</evidence>
<dbReference type="PhylomeDB" id="B6QFL6"/>
<dbReference type="PANTHER" id="PTHR40202">
    <property type="match status" value="1"/>
</dbReference>
<dbReference type="InterPro" id="IPR017850">
    <property type="entry name" value="Alkaline_phosphatase_core_sf"/>
</dbReference>
<evidence type="ECO:0000259" key="1">
    <source>
        <dbReference type="Pfam" id="PF01966"/>
    </source>
</evidence>
<dbReference type="STRING" id="441960.B6QFL6"/>
<accession>B6QFL6</accession>
<organism evidence="2 3">
    <name type="scientific">Talaromyces marneffei (strain ATCC 18224 / CBS 334.59 / QM 7333)</name>
    <name type="common">Penicillium marneffei</name>
    <dbReference type="NCBI Taxonomy" id="441960"/>
    <lineage>
        <taxon>Eukaryota</taxon>
        <taxon>Fungi</taxon>
        <taxon>Dikarya</taxon>
        <taxon>Ascomycota</taxon>
        <taxon>Pezizomycotina</taxon>
        <taxon>Eurotiomycetes</taxon>
        <taxon>Eurotiomycetidae</taxon>
        <taxon>Eurotiales</taxon>
        <taxon>Trichocomaceae</taxon>
        <taxon>Talaromyces</taxon>
        <taxon>Talaromyces sect. Talaromyces</taxon>
    </lineage>
</organism>
<dbReference type="EMBL" id="DS995901">
    <property type="protein sequence ID" value="EEA24251.1"/>
    <property type="molecule type" value="Genomic_DNA"/>
</dbReference>
<dbReference type="Gene3D" id="3.40.720.10">
    <property type="entry name" value="Alkaline Phosphatase, subunit A"/>
    <property type="match status" value="1"/>
</dbReference>
<dbReference type="Pfam" id="PF01966">
    <property type="entry name" value="HD"/>
    <property type="match status" value="1"/>
</dbReference>
<dbReference type="InterPro" id="IPR006674">
    <property type="entry name" value="HD_domain"/>
</dbReference>
<dbReference type="SUPFAM" id="SSF109604">
    <property type="entry name" value="HD-domain/PDEase-like"/>
    <property type="match status" value="1"/>
</dbReference>
<dbReference type="VEuPathDB" id="FungiDB:PMAA_082570"/>
<dbReference type="InterPro" id="IPR002591">
    <property type="entry name" value="Phosphodiest/P_Trfase"/>
</dbReference>
<dbReference type="CDD" id="cd00077">
    <property type="entry name" value="HDc"/>
    <property type="match status" value="1"/>
</dbReference>
<keyword evidence="3" id="KW-1185">Reference proteome</keyword>
<dbReference type="OrthoDB" id="445007at2759"/>
<dbReference type="InterPro" id="IPR052567">
    <property type="entry name" value="OP_Dioxygenase"/>
</dbReference>
<evidence type="ECO:0000313" key="3">
    <source>
        <dbReference type="Proteomes" id="UP000001294"/>
    </source>
</evidence>
<feature type="domain" description="HD" evidence="1">
    <location>
        <begin position="47"/>
        <end position="129"/>
    </location>
</feature>
<name>B6QFL6_TALMQ</name>
<protein>
    <recommendedName>
        <fullName evidence="1">HD domain-containing protein</fullName>
    </recommendedName>
</protein>